<dbReference type="GO" id="GO:0006950">
    <property type="term" value="P:response to stress"/>
    <property type="evidence" value="ECO:0007669"/>
    <property type="project" value="TreeGrafter"/>
</dbReference>
<dbReference type="EMBL" id="VXLC01000003">
    <property type="protein sequence ID" value="KAA8889470.1"/>
    <property type="molecule type" value="Genomic_DNA"/>
</dbReference>
<dbReference type="InterPro" id="IPR036390">
    <property type="entry name" value="WH_DNA-bd_sf"/>
</dbReference>
<dbReference type="SMART" id="SM00347">
    <property type="entry name" value="HTH_MARR"/>
    <property type="match status" value="1"/>
</dbReference>
<dbReference type="PROSITE" id="PS50995">
    <property type="entry name" value="HTH_MARR_2"/>
    <property type="match status" value="1"/>
</dbReference>
<organism evidence="2 3">
    <name type="scientific">Nocardia colli</name>
    <dbReference type="NCBI Taxonomy" id="2545717"/>
    <lineage>
        <taxon>Bacteria</taxon>
        <taxon>Bacillati</taxon>
        <taxon>Actinomycetota</taxon>
        <taxon>Actinomycetes</taxon>
        <taxon>Mycobacteriales</taxon>
        <taxon>Nocardiaceae</taxon>
        <taxon>Nocardia</taxon>
    </lineage>
</organism>
<sequence length="174" mass="19281">MGTSAEQPDVGPMSRWDEDELAPWMALLVTGQLLTARLGTELRRGHGLSLEDYGVLIALEAAPDCRVRMGELAEAALVSQSRLSHQVTRMESRGLVTREPSRYDRRGADVVLTEAGKQSLMRAAPDHIDAVRREFLAHLSERDRQRLTTILRPVLASLLSSPALARLLPPPNRK</sequence>
<dbReference type="Pfam" id="PF12802">
    <property type="entry name" value="MarR_2"/>
    <property type="match status" value="1"/>
</dbReference>
<gene>
    <name evidence="2" type="ORF">F3087_11150</name>
</gene>
<evidence type="ECO:0000313" key="3">
    <source>
        <dbReference type="Proteomes" id="UP000323876"/>
    </source>
</evidence>
<dbReference type="InterPro" id="IPR036388">
    <property type="entry name" value="WH-like_DNA-bd_sf"/>
</dbReference>
<dbReference type="RefSeq" id="WP_150401743.1">
    <property type="nucleotide sequence ID" value="NZ_VXLC01000003.1"/>
</dbReference>
<dbReference type="Gene3D" id="1.10.10.10">
    <property type="entry name" value="Winged helix-like DNA-binding domain superfamily/Winged helix DNA-binding domain"/>
    <property type="match status" value="1"/>
</dbReference>
<dbReference type="InterPro" id="IPR039422">
    <property type="entry name" value="MarR/SlyA-like"/>
</dbReference>
<name>A0A5N0EKU8_9NOCA</name>
<protein>
    <submittedName>
        <fullName evidence="2">Winged helix-turn-helix transcriptional regulator</fullName>
    </submittedName>
</protein>
<dbReference type="GO" id="GO:0003700">
    <property type="term" value="F:DNA-binding transcription factor activity"/>
    <property type="evidence" value="ECO:0007669"/>
    <property type="project" value="InterPro"/>
</dbReference>
<dbReference type="PANTHER" id="PTHR33164:SF99">
    <property type="entry name" value="MARR FAMILY REGULATORY PROTEIN"/>
    <property type="match status" value="1"/>
</dbReference>
<accession>A0A5N0EKU8</accession>
<dbReference type="Proteomes" id="UP000323876">
    <property type="component" value="Unassembled WGS sequence"/>
</dbReference>
<dbReference type="PANTHER" id="PTHR33164">
    <property type="entry name" value="TRANSCRIPTIONAL REGULATOR, MARR FAMILY"/>
    <property type="match status" value="1"/>
</dbReference>
<proteinExistence type="predicted"/>
<dbReference type="SUPFAM" id="SSF46785">
    <property type="entry name" value="Winged helix' DNA-binding domain"/>
    <property type="match status" value="1"/>
</dbReference>
<evidence type="ECO:0000259" key="1">
    <source>
        <dbReference type="PROSITE" id="PS50995"/>
    </source>
</evidence>
<dbReference type="PRINTS" id="PR00598">
    <property type="entry name" value="HTHMARR"/>
</dbReference>
<dbReference type="OrthoDB" id="8635520at2"/>
<evidence type="ECO:0000313" key="2">
    <source>
        <dbReference type="EMBL" id="KAA8889470.1"/>
    </source>
</evidence>
<dbReference type="InterPro" id="IPR000835">
    <property type="entry name" value="HTH_MarR-typ"/>
</dbReference>
<reference evidence="2 3" key="1">
    <citation type="submission" date="2019-09" db="EMBL/GenBank/DDBJ databases">
        <authorList>
            <person name="Wang X."/>
        </authorList>
    </citation>
    <scope>NUCLEOTIDE SEQUENCE [LARGE SCALE GENOMIC DNA]</scope>
    <source>
        <strain evidence="2 3">CICC 11023</strain>
    </source>
</reference>
<dbReference type="AlphaFoldDB" id="A0A5N0EKU8"/>
<comment type="caution">
    <text evidence="2">The sequence shown here is derived from an EMBL/GenBank/DDBJ whole genome shotgun (WGS) entry which is preliminary data.</text>
</comment>
<keyword evidence="3" id="KW-1185">Reference proteome</keyword>
<feature type="domain" description="HTH marR-type" evidence="1">
    <location>
        <begin position="18"/>
        <end position="156"/>
    </location>
</feature>